<accession>A0A8J7MWD1</accession>
<dbReference type="Proteomes" id="UP000619033">
    <property type="component" value="Unassembled WGS sequence"/>
</dbReference>
<comment type="similarity">
    <text evidence="1 7">Belongs to the endoribonuclease YbeY family.</text>
</comment>
<dbReference type="EC" id="3.1.-.-" evidence="7"/>
<keyword evidence="2 7" id="KW-0540">Nuclease</keyword>
<dbReference type="GO" id="GO:0008270">
    <property type="term" value="F:zinc ion binding"/>
    <property type="evidence" value="ECO:0007669"/>
    <property type="project" value="UniProtKB-UniRule"/>
</dbReference>
<feature type="binding site" evidence="7">
    <location>
        <position position="141"/>
    </location>
    <ligand>
        <name>Zn(2+)</name>
        <dbReference type="ChEBI" id="CHEBI:29105"/>
        <note>catalytic</note>
    </ligand>
</feature>
<feature type="region of interest" description="Disordered" evidence="8">
    <location>
        <begin position="58"/>
        <end position="99"/>
    </location>
</feature>
<evidence type="ECO:0000256" key="3">
    <source>
        <dbReference type="ARBA" id="ARBA00022723"/>
    </source>
</evidence>
<dbReference type="Gene3D" id="3.40.390.30">
    <property type="entry name" value="Metalloproteases ('zincins'), catalytic domain"/>
    <property type="match status" value="1"/>
</dbReference>
<evidence type="ECO:0000256" key="8">
    <source>
        <dbReference type="SAM" id="MobiDB-lite"/>
    </source>
</evidence>
<dbReference type="AlphaFoldDB" id="A0A8J7MWD1"/>
<dbReference type="NCBIfam" id="TIGR00043">
    <property type="entry name" value="rRNA maturation RNase YbeY"/>
    <property type="match status" value="1"/>
</dbReference>
<reference evidence="9" key="1">
    <citation type="submission" date="2021-01" db="EMBL/GenBank/DDBJ databases">
        <title>Genome seq and assembly of Tabrizicola sp. KVB23.</title>
        <authorList>
            <person name="Chhetri G."/>
        </authorList>
    </citation>
    <scope>NUCLEOTIDE SEQUENCE</scope>
    <source>
        <strain evidence="9">KVB23</strain>
    </source>
</reference>
<dbReference type="EMBL" id="JAESVP010000011">
    <property type="protein sequence ID" value="MBL4929858.1"/>
    <property type="molecule type" value="Genomic_DNA"/>
</dbReference>
<name>A0A8J7MWD1_9RHOB</name>
<dbReference type="InterPro" id="IPR020549">
    <property type="entry name" value="YbeY_CS"/>
</dbReference>
<evidence type="ECO:0000256" key="4">
    <source>
        <dbReference type="ARBA" id="ARBA00022759"/>
    </source>
</evidence>
<dbReference type="Pfam" id="PF02130">
    <property type="entry name" value="YbeY"/>
    <property type="match status" value="1"/>
</dbReference>
<evidence type="ECO:0000256" key="2">
    <source>
        <dbReference type="ARBA" id="ARBA00022722"/>
    </source>
</evidence>
<comment type="subcellular location">
    <subcellularLocation>
        <location evidence="7">Cytoplasm</location>
    </subcellularLocation>
</comment>
<keyword evidence="7" id="KW-0963">Cytoplasm</keyword>
<keyword evidence="7" id="KW-0698">rRNA processing</keyword>
<comment type="cofactor">
    <cofactor evidence="7">
        <name>Zn(2+)</name>
        <dbReference type="ChEBI" id="CHEBI:29105"/>
    </cofactor>
    <text evidence="7">Binds 1 zinc ion.</text>
</comment>
<dbReference type="SUPFAM" id="SSF55486">
    <property type="entry name" value="Metalloproteases ('zincins'), catalytic domain"/>
    <property type="match status" value="1"/>
</dbReference>
<dbReference type="GO" id="GO:0004222">
    <property type="term" value="F:metalloendopeptidase activity"/>
    <property type="evidence" value="ECO:0007669"/>
    <property type="project" value="InterPro"/>
</dbReference>
<dbReference type="InterPro" id="IPR002036">
    <property type="entry name" value="YbeY"/>
</dbReference>
<evidence type="ECO:0000256" key="1">
    <source>
        <dbReference type="ARBA" id="ARBA00010875"/>
    </source>
</evidence>
<keyword evidence="5 7" id="KW-0378">Hydrolase</keyword>
<comment type="function">
    <text evidence="7">Single strand-specific metallo-endoribonuclease involved in late-stage 70S ribosome quality control and in maturation of the 3' terminus of the 16S rRNA.</text>
</comment>
<dbReference type="InterPro" id="IPR023091">
    <property type="entry name" value="MetalPrtase_cat_dom_sf_prd"/>
</dbReference>
<proteinExistence type="inferred from homology"/>
<evidence type="ECO:0000313" key="9">
    <source>
        <dbReference type="EMBL" id="MBL4929858.1"/>
    </source>
</evidence>
<comment type="caution">
    <text evidence="9">The sequence shown here is derived from an EMBL/GenBank/DDBJ whole genome shotgun (WGS) entry which is preliminary data.</text>
</comment>
<organism evidence="9 10">
    <name type="scientific">Fuscibacter oryzae</name>
    <dbReference type="NCBI Taxonomy" id="2803939"/>
    <lineage>
        <taxon>Bacteria</taxon>
        <taxon>Pseudomonadati</taxon>
        <taxon>Pseudomonadota</taxon>
        <taxon>Alphaproteobacteria</taxon>
        <taxon>Rhodobacterales</taxon>
        <taxon>Paracoccaceae</taxon>
        <taxon>Fuscibacter</taxon>
    </lineage>
</organism>
<feature type="binding site" evidence="7">
    <location>
        <position position="135"/>
    </location>
    <ligand>
        <name>Zn(2+)</name>
        <dbReference type="ChEBI" id="CHEBI:29105"/>
        <note>catalytic</note>
    </ligand>
</feature>
<keyword evidence="10" id="KW-1185">Reference proteome</keyword>
<keyword evidence="7" id="KW-0690">Ribosome biogenesis</keyword>
<dbReference type="PANTHER" id="PTHR46986:SF1">
    <property type="entry name" value="ENDORIBONUCLEASE YBEY, CHLOROPLASTIC"/>
    <property type="match status" value="1"/>
</dbReference>
<feature type="binding site" evidence="7">
    <location>
        <position position="131"/>
    </location>
    <ligand>
        <name>Zn(2+)</name>
        <dbReference type="ChEBI" id="CHEBI:29105"/>
        <note>catalytic</note>
    </ligand>
</feature>
<keyword evidence="4 7" id="KW-0255">Endonuclease</keyword>
<dbReference type="GO" id="GO:0006364">
    <property type="term" value="P:rRNA processing"/>
    <property type="evidence" value="ECO:0007669"/>
    <property type="project" value="UniProtKB-UniRule"/>
</dbReference>
<evidence type="ECO:0000256" key="5">
    <source>
        <dbReference type="ARBA" id="ARBA00022801"/>
    </source>
</evidence>
<keyword evidence="6 7" id="KW-0862">Zinc</keyword>
<evidence type="ECO:0000313" key="10">
    <source>
        <dbReference type="Proteomes" id="UP000619033"/>
    </source>
</evidence>
<evidence type="ECO:0000256" key="6">
    <source>
        <dbReference type="ARBA" id="ARBA00022833"/>
    </source>
</evidence>
<evidence type="ECO:0000256" key="7">
    <source>
        <dbReference type="HAMAP-Rule" id="MF_00009"/>
    </source>
</evidence>
<dbReference type="PANTHER" id="PTHR46986">
    <property type="entry name" value="ENDORIBONUCLEASE YBEY, CHLOROPLASTIC"/>
    <property type="match status" value="1"/>
</dbReference>
<keyword evidence="3 7" id="KW-0479">Metal-binding</keyword>
<dbReference type="PROSITE" id="PS01306">
    <property type="entry name" value="UPF0054"/>
    <property type="match status" value="1"/>
</dbReference>
<protein>
    <recommendedName>
        <fullName evidence="7">Endoribonuclease YbeY</fullName>
        <ecNumber evidence="7">3.1.-.-</ecNumber>
    </recommendedName>
</protein>
<dbReference type="GO" id="GO:0004521">
    <property type="term" value="F:RNA endonuclease activity"/>
    <property type="evidence" value="ECO:0007669"/>
    <property type="project" value="UniProtKB-UniRule"/>
</dbReference>
<sequence length="167" mass="18213">MEPLVDFVIEDARWEEFGLEPLADQVVRQALTHLNLPAKGFTLCVMACDDTRIATLNADHRGKPKPTNVLSWPSDERASDSPGMAPDLPTPGEADDPEHLGDIAIAYDTCAREAAEAGKPMAEHVTHLVVHGFLHLLGYDHIDDADAELMESTETAILARMGLSDPY</sequence>
<dbReference type="GO" id="GO:0005737">
    <property type="term" value="C:cytoplasm"/>
    <property type="evidence" value="ECO:0007669"/>
    <property type="project" value="UniProtKB-SubCell"/>
</dbReference>
<gene>
    <name evidence="7 9" type="primary">ybeY</name>
    <name evidence="9" type="ORF">JI744_17275</name>
</gene>
<dbReference type="HAMAP" id="MF_00009">
    <property type="entry name" value="Endoribonucl_YbeY"/>
    <property type="match status" value="1"/>
</dbReference>